<dbReference type="AlphaFoldDB" id="A0A541BAG0"/>
<dbReference type="PANTHER" id="PTHR33734">
    <property type="entry name" value="LYSM DOMAIN-CONTAINING GPI-ANCHORED PROTEIN 2"/>
    <property type="match status" value="1"/>
</dbReference>
<feature type="signal peptide" evidence="2">
    <location>
        <begin position="1"/>
        <end position="20"/>
    </location>
</feature>
<dbReference type="SMART" id="SM00257">
    <property type="entry name" value="LysM"/>
    <property type="match status" value="3"/>
</dbReference>
<dbReference type="SUPFAM" id="SSF54106">
    <property type="entry name" value="LysM domain"/>
    <property type="match status" value="3"/>
</dbReference>
<comment type="caution">
    <text evidence="4">The sequence shown here is derived from an EMBL/GenBank/DDBJ whole genome shotgun (WGS) entry which is preliminary data.</text>
</comment>
<protein>
    <submittedName>
        <fullName evidence="4">LysM peptidoglycan-binding domain-containing protein</fullName>
    </submittedName>
</protein>
<name>A0A541BAG0_9NOCA</name>
<feature type="chain" id="PRO_5038656651" evidence="2">
    <location>
        <begin position="21"/>
        <end position="259"/>
    </location>
</feature>
<keyword evidence="5" id="KW-1185">Reference proteome</keyword>
<dbReference type="InterPro" id="IPR018392">
    <property type="entry name" value="LysM"/>
</dbReference>
<evidence type="ECO:0000256" key="1">
    <source>
        <dbReference type="SAM" id="MobiDB-lite"/>
    </source>
</evidence>
<evidence type="ECO:0000259" key="3">
    <source>
        <dbReference type="PROSITE" id="PS51782"/>
    </source>
</evidence>
<feature type="domain" description="LysM" evidence="3">
    <location>
        <begin position="202"/>
        <end position="247"/>
    </location>
</feature>
<evidence type="ECO:0000256" key="2">
    <source>
        <dbReference type="SAM" id="SignalP"/>
    </source>
</evidence>
<organism evidence="4 5">
    <name type="scientific">Rhodococcus spelaei</name>
    <dbReference type="NCBI Taxonomy" id="2546320"/>
    <lineage>
        <taxon>Bacteria</taxon>
        <taxon>Bacillati</taxon>
        <taxon>Actinomycetota</taxon>
        <taxon>Actinomycetes</taxon>
        <taxon>Mycobacteriales</taxon>
        <taxon>Nocardiaceae</taxon>
        <taxon>Rhodococcus</taxon>
    </lineage>
</organism>
<sequence>MRRRFGLAGVLAVTMTLALSGCSSDSGDSDGSAPPPLSASEAPSVSPTPPLTPSPSVTPTLSVPNPGVSGSYTVVAGDSLPGIAQKFGIPLGVLLQANGLNVDSVIFPGQVLDVSGMPGPDHGHAPGTKTYTVQSGDGLSDVALRFGGDVGEILRLNGFPSVDTVIYPGQVLIVPDKPGVGPYFPGNSVSPPPPPVTPPGTKTYTVQPGGSLSDVALRFGGDVGEILRLNGFPSVDTVIYPGQVLIVPDKPGVGPYFPR</sequence>
<dbReference type="Proteomes" id="UP000316256">
    <property type="component" value="Unassembled WGS sequence"/>
</dbReference>
<dbReference type="Pfam" id="PF01476">
    <property type="entry name" value="LysM"/>
    <property type="match status" value="3"/>
</dbReference>
<dbReference type="EMBL" id="VIGH01000004">
    <property type="protein sequence ID" value="TQF69314.1"/>
    <property type="molecule type" value="Genomic_DNA"/>
</dbReference>
<dbReference type="GO" id="GO:0008932">
    <property type="term" value="F:lytic endotransglycosylase activity"/>
    <property type="evidence" value="ECO:0007669"/>
    <property type="project" value="TreeGrafter"/>
</dbReference>
<feature type="compositionally biased region" description="Low complexity" evidence="1">
    <location>
        <begin position="22"/>
        <end position="45"/>
    </location>
</feature>
<feature type="domain" description="LysM" evidence="3">
    <location>
        <begin position="70"/>
        <end position="114"/>
    </location>
</feature>
<proteinExistence type="predicted"/>
<dbReference type="Gene3D" id="3.10.350.10">
    <property type="entry name" value="LysM domain"/>
    <property type="match status" value="3"/>
</dbReference>
<feature type="region of interest" description="Disordered" evidence="1">
    <location>
        <begin position="22"/>
        <end position="62"/>
    </location>
</feature>
<dbReference type="PANTHER" id="PTHR33734:SF22">
    <property type="entry name" value="MEMBRANE-BOUND LYTIC MUREIN TRANSGLYCOSYLASE D"/>
    <property type="match status" value="1"/>
</dbReference>
<dbReference type="CDD" id="cd00118">
    <property type="entry name" value="LysM"/>
    <property type="match status" value="3"/>
</dbReference>
<feature type="domain" description="LysM" evidence="3">
    <location>
        <begin position="129"/>
        <end position="174"/>
    </location>
</feature>
<dbReference type="PROSITE" id="PS51782">
    <property type="entry name" value="LYSM"/>
    <property type="match status" value="3"/>
</dbReference>
<evidence type="ECO:0000313" key="5">
    <source>
        <dbReference type="Proteomes" id="UP000316256"/>
    </source>
</evidence>
<evidence type="ECO:0000313" key="4">
    <source>
        <dbReference type="EMBL" id="TQF69314.1"/>
    </source>
</evidence>
<reference evidence="4 5" key="1">
    <citation type="submission" date="2019-06" db="EMBL/GenBank/DDBJ databases">
        <title>Rhodococcus spaelei sp. nov., isolated from a cave.</title>
        <authorList>
            <person name="Lee S.D."/>
        </authorList>
    </citation>
    <scope>NUCLEOTIDE SEQUENCE [LARGE SCALE GENOMIC DNA]</scope>
    <source>
        <strain evidence="4 5">C9-5</strain>
    </source>
</reference>
<gene>
    <name evidence="4" type="ORF">FK531_11290</name>
</gene>
<keyword evidence="2" id="KW-0732">Signal</keyword>
<dbReference type="InterPro" id="IPR036779">
    <property type="entry name" value="LysM_dom_sf"/>
</dbReference>
<accession>A0A541BAG0</accession>
<dbReference type="OrthoDB" id="4527292at2"/>
<dbReference type="PROSITE" id="PS51257">
    <property type="entry name" value="PROKAR_LIPOPROTEIN"/>
    <property type="match status" value="1"/>
</dbReference>